<evidence type="ECO:0000313" key="10">
    <source>
        <dbReference type="Proteomes" id="UP001574169"/>
    </source>
</evidence>
<protein>
    <recommendedName>
        <fullName evidence="8">AlgX/AlgJ SGNH hydrolase-like domain-containing protein</fullName>
    </recommendedName>
</protein>
<feature type="domain" description="AlgX/AlgJ SGNH hydrolase-like" evidence="8">
    <location>
        <begin position="221"/>
        <end position="357"/>
    </location>
</feature>
<dbReference type="Proteomes" id="UP001574169">
    <property type="component" value="Unassembled WGS sequence"/>
</dbReference>
<name>A0ABV4T7E0_9FLAO</name>
<reference evidence="9 10" key="1">
    <citation type="submission" date="2024-04" db="EMBL/GenBank/DDBJ databases">
        <title>New Clade of Flavobacterium.</title>
        <authorList>
            <person name="Matos L."/>
            <person name="Proenca D.N."/>
            <person name="Fransisco R.M."/>
            <person name="Chung A.P."/>
            <person name="Maccario L."/>
            <person name="Sorensen S.J."/>
            <person name="Morais P.V."/>
        </authorList>
    </citation>
    <scope>NUCLEOTIDE SEQUENCE [LARGE SCALE GENOMIC DNA]</scope>
    <source>
        <strain evidence="9 10">FZUC8N2.13</strain>
    </source>
</reference>
<feature type="transmembrane region" description="Helical" evidence="7">
    <location>
        <begin position="9"/>
        <end position="26"/>
    </location>
</feature>
<keyword evidence="7" id="KW-1133">Transmembrane helix</keyword>
<comment type="caution">
    <text evidence="9">The sequence shown here is derived from an EMBL/GenBank/DDBJ whole genome shotgun (WGS) entry which is preliminary data.</text>
</comment>
<keyword evidence="3" id="KW-0808">Transferase</keyword>
<comment type="subcellular location">
    <subcellularLocation>
        <location evidence="1">Periplasm</location>
    </subcellularLocation>
</comment>
<accession>A0ABV4T7E0</accession>
<keyword evidence="4" id="KW-0732">Signal</keyword>
<sequence length="362" mass="42633">MIKFISKTAFFIVPFFLLYIIKFLFLSENTGDLLRIGLLPGIDKEYRQKIISSGNKMMFDELSTSKDKTYKILTIGDSFSEQGKDGYQNFLVNDFSVLHINRFISNFNQIQKLIELCQGDFFDTYKIQYVVLEGVERHLIDNIKNINNKGKIDIKQIDSLIINHTTPKDKEEDNFFSSTIFKFPYSALKYYTDKNYISNKQVFVFELNTRLLFSNNSNELLFYNLDFDKTKQNNVAENATKLNDILNNLSDKLKEKNIKLIFLPCPDKYSLYYDYILDKKSLLKPVFFDNFKKLNKKYLYIDSKEVLSEQLNTKKDLYYFDDSHWSPVASELVAKKIKEAIMLEKQSEIVQQDITEKVVERL</sequence>
<dbReference type="EMBL" id="JBCFQL010000001">
    <property type="protein sequence ID" value="MFA9189938.1"/>
    <property type="molecule type" value="Genomic_DNA"/>
</dbReference>
<evidence type="ECO:0000256" key="3">
    <source>
        <dbReference type="ARBA" id="ARBA00022679"/>
    </source>
</evidence>
<proteinExistence type="predicted"/>
<evidence type="ECO:0000313" key="9">
    <source>
        <dbReference type="EMBL" id="MFA9189938.1"/>
    </source>
</evidence>
<evidence type="ECO:0000256" key="7">
    <source>
        <dbReference type="SAM" id="Phobius"/>
    </source>
</evidence>
<dbReference type="InterPro" id="IPR031811">
    <property type="entry name" value="ALGX/ALGJ_SGNH-like"/>
</dbReference>
<evidence type="ECO:0000256" key="2">
    <source>
        <dbReference type="ARBA" id="ARBA00005182"/>
    </source>
</evidence>
<evidence type="ECO:0000256" key="6">
    <source>
        <dbReference type="ARBA" id="ARBA00022841"/>
    </source>
</evidence>
<keyword evidence="6" id="KW-0016">Alginate biosynthesis</keyword>
<keyword evidence="5" id="KW-0574">Periplasm</keyword>
<evidence type="ECO:0000256" key="5">
    <source>
        <dbReference type="ARBA" id="ARBA00022764"/>
    </source>
</evidence>
<dbReference type="SUPFAM" id="SSF52266">
    <property type="entry name" value="SGNH hydrolase"/>
    <property type="match status" value="1"/>
</dbReference>
<dbReference type="Pfam" id="PF16822">
    <property type="entry name" value="ALGX"/>
    <property type="match status" value="1"/>
</dbReference>
<evidence type="ECO:0000256" key="1">
    <source>
        <dbReference type="ARBA" id="ARBA00004418"/>
    </source>
</evidence>
<organism evidence="9 10">
    <name type="scientific">Flavobacterium zubiriense</name>
    <dbReference type="NCBI Taxonomy" id="3138075"/>
    <lineage>
        <taxon>Bacteria</taxon>
        <taxon>Pseudomonadati</taxon>
        <taxon>Bacteroidota</taxon>
        <taxon>Flavobacteriia</taxon>
        <taxon>Flavobacteriales</taxon>
        <taxon>Flavobacteriaceae</taxon>
        <taxon>Flavobacterium</taxon>
    </lineage>
</organism>
<keyword evidence="7" id="KW-0812">Transmembrane</keyword>
<keyword evidence="10" id="KW-1185">Reference proteome</keyword>
<comment type="pathway">
    <text evidence="2">Glycan biosynthesis; alginate biosynthesis.</text>
</comment>
<evidence type="ECO:0000259" key="8">
    <source>
        <dbReference type="Pfam" id="PF16822"/>
    </source>
</evidence>
<gene>
    <name evidence="9" type="ORF">AAGV28_01025</name>
</gene>
<evidence type="ECO:0000256" key="4">
    <source>
        <dbReference type="ARBA" id="ARBA00022729"/>
    </source>
</evidence>
<keyword evidence="7" id="KW-0472">Membrane</keyword>
<dbReference type="RefSeq" id="WP_373404969.1">
    <property type="nucleotide sequence ID" value="NZ_JBCFQL010000001.1"/>
</dbReference>